<dbReference type="Gene3D" id="3.40.50.360">
    <property type="match status" value="1"/>
</dbReference>
<evidence type="ECO:0000256" key="2">
    <source>
        <dbReference type="ARBA" id="ARBA00006098"/>
    </source>
</evidence>
<dbReference type="InterPro" id="IPR008254">
    <property type="entry name" value="Flavodoxin/NO_synth"/>
</dbReference>
<dbReference type="InterPro" id="IPR002563">
    <property type="entry name" value="Flavin_Rdtase-like_dom"/>
</dbReference>
<dbReference type="CDD" id="cd07709">
    <property type="entry name" value="flavodiiron_proteins_MBL-fold"/>
    <property type="match status" value="1"/>
</dbReference>
<dbReference type="Pfam" id="PF19583">
    <property type="entry name" value="ODP"/>
    <property type="match status" value="1"/>
</dbReference>
<evidence type="ECO:0000256" key="1">
    <source>
        <dbReference type="ARBA" id="ARBA00001962"/>
    </source>
</evidence>
<dbReference type="OrthoDB" id="9807946at2"/>
<evidence type="ECO:0000256" key="3">
    <source>
        <dbReference type="ARBA" id="ARBA00007121"/>
    </source>
</evidence>
<evidence type="ECO:0000256" key="4">
    <source>
        <dbReference type="ARBA" id="ARBA00022448"/>
    </source>
</evidence>
<keyword evidence="5" id="KW-0249">Electron transport</keyword>
<keyword evidence="4" id="KW-0813">Transport</keyword>
<accession>A0A1U7GVT5</accession>
<dbReference type="AlphaFoldDB" id="A0A1U7GVT5"/>
<dbReference type="InterPro" id="IPR045761">
    <property type="entry name" value="ODP_dom"/>
</dbReference>
<evidence type="ECO:0000256" key="5">
    <source>
        <dbReference type="ARBA" id="ARBA00022982"/>
    </source>
</evidence>
<dbReference type="Gene3D" id="2.30.110.10">
    <property type="entry name" value="Electron Transport, Fmn-binding Protein, Chain A"/>
    <property type="match status" value="1"/>
</dbReference>
<dbReference type="Pfam" id="PF01613">
    <property type="entry name" value="Flavin_Reduct"/>
    <property type="match status" value="1"/>
</dbReference>
<dbReference type="EMBL" id="MRCA01000012">
    <property type="protein sequence ID" value="OKH12260.1"/>
    <property type="molecule type" value="Genomic_DNA"/>
</dbReference>
<keyword evidence="10" id="KW-1185">Reference proteome</keyword>
<reference evidence="9 10" key="1">
    <citation type="submission" date="2016-11" db="EMBL/GenBank/DDBJ databases">
        <title>Draft Genome Sequences of Nine Cyanobacterial Strains from Diverse Habitats.</title>
        <authorList>
            <person name="Zhu T."/>
            <person name="Hou S."/>
            <person name="Lu X."/>
            <person name="Hess W.R."/>
        </authorList>
    </citation>
    <scope>NUCLEOTIDE SEQUENCE [LARGE SCALE GENOMIC DNA]</scope>
    <source>
        <strain evidence="9 10">NIES-592</strain>
    </source>
</reference>
<sequence>MSFSTVIPTLSRPRDVQVAEIGINTLVLRSRTWERLKFEVEYARQKGTTANSYLIQAQQTALIDPPGESFTQIFLEELQKHQDLGKLDYIILNHVNPNRMATLKVLMEKAPQVKIVCSKPGANVLKNTFPDWESKIQLVRSEDTLNLGGEHQLQFVTVPTPRWADGMCTYDVATRILYTDKLFGVHVCSDVLFDEDWKQLDGDRRYYFECLHATQAKQVEAALDKLAPLKAKYYAPGHGPIVRYSLSRFSYDYRQWCQEQKNQELRVALLYASAYGNTATLAQAIAQGLIQTGVAVESINCELAEPSEITRAIEACDGFIIGSPTLGGHAPTQIQTALGIVLSAAAKTKLAGVFGSYGWSGEAIDLIESKLLDANYRLGFNTIRIRFSPTEFTLQQCQDAGAEFAQVLKKKKKLRSPRQALTAAQVDRTEQAVGRIIGSLCVISTRRGDSHSGILTSWVSQATFNPPGLMIAIAQDQNADAMIHPGDQFVLNILKEGRNLRRYFSYHSTPGDHPFAQLATKTANNGCLILCDALAYLECTVQKRTECGDRWLIYATVDKGEVLEPTGVTAIQHRKSGSHY</sequence>
<dbReference type="InterPro" id="IPR001226">
    <property type="entry name" value="Flavodoxin_CS"/>
</dbReference>
<name>A0A1U7GVT5_9CYAN</name>
<comment type="similarity">
    <text evidence="3">In the N-terminal section; belongs to the zinc metallo-hydrolase group 3 family.</text>
</comment>
<dbReference type="Proteomes" id="UP000186391">
    <property type="component" value="Unassembled WGS sequence"/>
</dbReference>
<dbReference type="GO" id="GO:0010181">
    <property type="term" value="F:FMN binding"/>
    <property type="evidence" value="ECO:0007669"/>
    <property type="project" value="InterPro"/>
</dbReference>
<evidence type="ECO:0000313" key="9">
    <source>
        <dbReference type="EMBL" id="OKH12260.1"/>
    </source>
</evidence>
<protein>
    <submittedName>
        <fullName evidence="9">Flavin oxidoreductase</fullName>
    </submittedName>
</protein>
<dbReference type="InterPro" id="IPR029039">
    <property type="entry name" value="Flavoprotein-like_sf"/>
</dbReference>
<comment type="cofactor">
    <cofactor evidence="1">
        <name>Fe cation</name>
        <dbReference type="ChEBI" id="CHEBI:24875"/>
    </cofactor>
</comment>
<dbReference type="GO" id="GO:0016646">
    <property type="term" value="F:oxidoreductase activity, acting on the CH-NH group of donors, NAD or NADP as acceptor"/>
    <property type="evidence" value="ECO:0007669"/>
    <property type="project" value="UniProtKB-ARBA"/>
</dbReference>
<comment type="function">
    <text evidence="7">Mediates electron transfer from NADH to oxygen, reducing it to water. This modular protein has 3 redox cofactors, in other organisms the same activity requires 2 or 3 proteins.</text>
</comment>
<evidence type="ECO:0000313" key="10">
    <source>
        <dbReference type="Proteomes" id="UP000186391"/>
    </source>
</evidence>
<proteinExistence type="inferred from homology"/>
<evidence type="ECO:0000259" key="8">
    <source>
        <dbReference type="PROSITE" id="PS50902"/>
    </source>
</evidence>
<comment type="caution">
    <text evidence="9">The sequence shown here is derived from an EMBL/GenBank/DDBJ whole genome shotgun (WGS) entry which is preliminary data.</text>
</comment>
<dbReference type="InterPro" id="IPR001279">
    <property type="entry name" value="Metallo-B-lactamas"/>
</dbReference>
<dbReference type="SMART" id="SM00903">
    <property type="entry name" value="Flavin_Reduct"/>
    <property type="match status" value="1"/>
</dbReference>
<dbReference type="PANTHER" id="PTHR32145:SF32">
    <property type="entry name" value="DIFLAVIN FLAVOPROTEIN A 4-RELATED"/>
    <property type="match status" value="1"/>
</dbReference>
<feature type="domain" description="Flavodoxin-like" evidence="8">
    <location>
        <begin position="267"/>
        <end position="405"/>
    </location>
</feature>
<keyword evidence="6" id="KW-0560">Oxidoreductase</keyword>
<comment type="similarity">
    <text evidence="2">In the C-terminal section; belongs to the flavodoxin reductase family.</text>
</comment>
<evidence type="ECO:0000256" key="6">
    <source>
        <dbReference type="ARBA" id="ARBA00023002"/>
    </source>
</evidence>
<dbReference type="PROSITE" id="PS50902">
    <property type="entry name" value="FLAVODOXIN_LIKE"/>
    <property type="match status" value="1"/>
</dbReference>
<dbReference type="RefSeq" id="WP_073556554.1">
    <property type="nucleotide sequence ID" value="NZ_MRCA01000012.1"/>
</dbReference>
<evidence type="ECO:0000256" key="7">
    <source>
        <dbReference type="ARBA" id="ARBA00025633"/>
    </source>
</evidence>
<dbReference type="SUPFAM" id="SSF56281">
    <property type="entry name" value="Metallo-hydrolase/oxidoreductase"/>
    <property type="match status" value="1"/>
</dbReference>
<gene>
    <name evidence="9" type="ORF">NIES592_18815</name>
</gene>
<dbReference type="InterPro" id="IPR051285">
    <property type="entry name" value="NADH_oxidoreductase_modular"/>
</dbReference>
<dbReference type="InterPro" id="IPR012349">
    <property type="entry name" value="Split_barrel_FMN-bd"/>
</dbReference>
<dbReference type="Pfam" id="PF00258">
    <property type="entry name" value="Flavodoxin_1"/>
    <property type="match status" value="1"/>
</dbReference>
<dbReference type="SMART" id="SM00849">
    <property type="entry name" value="Lactamase_B"/>
    <property type="match status" value="1"/>
</dbReference>
<dbReference type="GO" id="GO:0009055">
    <property type="term" value="F:electron transfer activity"/>
    <property type="evidence" value="ECO:0007669"/>
    <property type="project" value="InterPro"/>
</dbReference>
<dbReference type="SUPFAM" id="SSF50475">
    <property type="entry name" value="FMN-binding split barrel"/>
    <property type="match status" value="1"/>
</dbReference>
<dbReference type="InterPro" id="IPR036866">
    <property type="entry name" value="RibonucZ/Hydroxyglut_hydro"/>
</dbReference>
<dbReference type="SUPFAM" id="SSF52218">
    <property type="entry name" value="Flavoproteins"/>
    <property type="match status" value="1"/>
</dbReference>
<dbReference type="PANTHER" id="PTHR32145">
    <property type="entry name" value="DIFLAVIN FLAVOPROTEIN A 2-RELATED"/>
    <property type="match status" value="1"/>
</dbReference>
<organism evidence="9 10">
    <name type="scientific">Fischerella major NIES-592</name>
    <dbReference type="NCBI Taxonomy" id="210994"/>
    <lineage>
        <taxon>Bacteria</taxon>
        <taxon>Bacillati</taxon>
        <taxon>Cyanobacteriota</taxon>
        <taxon>Cyanophyceae</taxon>
        <taxon>Nostocales</taxon>
        <taxon>Hapalosiphonaceae</taxon>
        <taxon>Fischerella</taxon>
    </lineage>
</organism>
<dbReference type="PROSITE" id="PS00201">
    <property type="entry name" value="FLAVODOXIN"/>
    <property type="match status" value="1"/>
</dbReference>
<dbReference type="Gene3D" id="3.60.15.10">
    <property type="entry name" value="Ribonuclease Z/Hydroxyacylglutathione hydrolase-like"/>
    <property type="match status" value="1"/>
</dbReference>